<reference evidence="1 2" key="1">
    <citation type="submission" date="2023-03" db="EMBL/GenBank/DDBJ databases">
        <title>High-quality genome of Scylla paramamosain provides insights in environmental adaptation.</title>
        <authorList>
            <person name="Zhang L."/>
        </authorList>
    </citation>
    <scope>NUCLEOTIDE SEQUENCE [LARGE SCALE GENOMIC DNA]</scope>
    <source>
        <strain evidence="1">LZ_2023a</strain>
        <tissue evidence="1">Muscle</tissue>
    </source>
</reference>
<proteinExistence type="predicted"/>
<dbReference type="AlphaFoldDB" id="A0AAW0UTQ0"/>
<comment type="caution">
    <text evidence="1">The sequence shown here is derived from an EMBL/GenBank/DDBJ whole genome shotgun (WGS) entry which is preliminary data.</text>
</comment>
<accession>A0AAW0UTQ0</accession>
<dbReference type="EMBL" id="JARAKH010000006">
    <property type="protein sequence ID" value="KAK8403261.1"/>
    <property type="molecule type" value="Genomic_DNA"/>
</dbReference>
<dbReference type="Proteomes" id="UP001487740">
    <property type="component" value="Unassembled WGS sequence"/>
</dbReference>
<sequence>MVWASVPRTSDSKYRQWCICKHNPTRQNKDRHKDAAFHMEATRTWTREQLTAITTTEGEVRAALSTFKGWEEQEVTARLNTTLRRLKDWGRRWQVTFAPQKTELLVVSRSAYDIRSTLSGTQLTPQQELQILGVTFDSKLTY</sequence>
<evidence type="ECO:0000313" key="1">
    <source>
        <dbReference type="EMBL" id="KAK8403261.1"/>
    </source>
</evidence>
<keyword evidence="2" id="KW-1185">Reference proteome</keyword>
<evidence type="ECO:0000313" key="2">
    <source>
        <dbReference type="Proteomes" id="UP001487740"/>
    </source>
</evidence>
<organism evidence="1 2">
    <name type="scientific">Scylla paramamosain</name>
    <name type="common">Mud crab</name>
    <dbReference type="NCBI Taxonomy" id="85552"/>
    <lineage>
        <taxon>Eukaryota</taxon>
        <taxon>Metazoa</taxon>
        <taxon>Ecdysozoa</taxon>
        <taxon>Arthropoda</taxon>
        <taxon>Crustacea</taxon>
        <taxon>Multicrustacea</taxon>
        <taxon>Malacostraca</taxon>
        <taxon>Eumalacostraca</taxon>
        <taxon>Eucarida</taxon>
        <taxon>Decapoda</taxon>
        <taxon>Pleocyemata</taxon>
        <taxon>Brachyura</taxon>
        <taxon>Eubrachyura</taxon>
        <taxon>Portunoidea</taxon>
        <taxon>Portunidae</taxon>
        <taxon>Portuninae</taxon>
        <taxon>Scylla</taxon>
    </lineage>
</organism>
<name>A0AAW0UTQ0_SCYPA</name>
<gene>
    <name evidence="1" type="ORF">O3P69_000409</name>
</gene>
<protein>
    <submittedName>
        <fullName evidence="1">Uncharacterized protein</fullName>
    </submittedName>
</protein>